<evidence type="ECO:0000313" key="2">
    <source>
        <dbReference type="EMBL" id="CAF3872627.1"/>
    </source>
</evidence>
<accession>A0A819FTJ6</accession>
<organism evidence="2 3">
    <name type="scientific">Rotaria sordida</name>
    <dbReference type="NCBI Taxonomy" id="392033"/>
    <lineage>
        <taxon>Eukaryota</taxon>
        <taxon>Metazoa</taxon>
        <taxon>Spiralia</taxon>
        <taxon>Gnathifera</taxon>
        <taxon>Rotifera</taxon>
        <taxon>Eurotatoria</taxon>
        <taxon>Bdelloidea</taxon>
        <taxon>Philodinida</taxon>
        <taxon>Philodinidae</taxon>
        <taxon>Rotaria</taxon>
    </lineage>
</organism>
<dbReference type="Gene3D" id="2.30.42.10">
    <property type="match status" value="1"/>
</dbReference>
<evidence type="ECO:0000259" key="1">
    <source>
        <dbReference type="PROSITE" id="PS50181"/>
    </source>
</evidence>
<dbReference type="Proteomes" id="UP000663836">
    <property type="component" value="Unassembled WGS sequence"/>
</dbReference>
<sequence>MQRAVPEQKLGIILRYHNQHRFYYLTWPTDSQSSLAYRAGIQNFDRVIELNGINLENDTDEQIDQRFYVRRDFPVEILVCNPSTYQHYKSNNKILHRHLPTVQRLKPVYDTSGHSSSLLLSFSLTSIFSLITLVNETMSEMSSMIVNENIYCVIQWIEEAMEKKMISIVSQSTIFKSPDFICINDICVIEFEGNYYKGKILYKGSRHMCEIFQAEHGDRVAKEMMKPMEINTKQSSTIQNIPTQLEELPNELLLDIFEYIDIQNVYRAFWSLNIRFNHLLQSNPNVFFNFDNKIDISLMPLFINQITRLSIDTSNPCNISQFPKLLSLILHNRDSAHLSQIQSSTLSNLVSLAFVLESDFRPPKQLVDDVFSNRFRYLRRADLGQITRPSNDSWLISPSLQSLYIRCDNLEIIPLILMSCPNLSHFHLHVLHNDQNISISSPQCHHPLRRWTLWSHTYKLPLEVIDTLLIYTPNVERMYLQTDIDLPFVDLICTIANRLTHLSRFDCFVREYRSCIIKTNDLEIIHQMNPCFRRIQCFDTESNDYRIFDSD</sequence>
<dbReference type="InterPro" id="IPR036034">
    <property type="entry name" value="PDZ_sf"/>
</dbReference>
<dbReference type="SUPFAM" id="SSF50156">
    <property type="entry name" value="PDZ domain-like"/>
    <property type="match status" value="1"/>
</dbReference>
<gene>
    <name evidence="2" type="ORF">JBS370_LOCUS19392</name>
</gene>
<proteinExistence type="predicted"/>
<dbReference type="PROSITE" id="PS50181">
    <property type="entry name" value="FBOX"/>
    <property type="match status" value="1"/>
</dbReference>
<feature type="domain" description="F-box" evidence="1">
    <location>
        <begin position="242"/>
        <end position="290"/>
    </location>
</feature>
<evidence type="ECO:0000313" key="3">
    <source>
        <dbReference type="Proteomes" id="UP000663836"/>
    </source>
</evidence>
<protein>
    <recommendedName>
        <fullName evidence="1">F-box domain-containing protein</fullName>
    </recommendedName>
</protein>
<comment type="caution">
    <text evidence="2">The sequence shown here is derived from an EMBL/GenBank/DDBJ whole genome shotgun (WGS) entry which is preliminary data.</text>
</comment>
<dbReference type="AlphaFoldDB" id="A0A819FTJ6"/>
<dbReference type="InterPro" id="IPR001810">
    <property type="entry name" value="F-box_dom"/>
</dbReference>
<reference evidence="2" key="1">
    <citation type="submission" date="2021-02" db="EMBL/GenBank/DDBJ databases">
        <authorList>
            <person name="Nowell W R."/>
        </authorList>
    </citation>
    <scope>NUCLEOTIDE SEQUENCE</scope>
</reference>
<dbReference type="EMBL" id="CAJOBD010002313">
    <property type="protein sequence ID" value="CAF3872627.1"/>
    <property type="molecule type" value="Genomic_DNA"/>
</dbReference>
<name>A0A819FTJ6_9BILA</name>